<sequence>MSSSVFVVSIRGFEGEMEAVAAFTTYNKANKYLNKNGITSWAIEELKLDEECHETNDISQG</sequence>
<gene>
    <name evidence="1" type="ORF">FZI38_21660</name>
</gene>
<name>A0AAN5WZX0_CROSK</name>
<comment type="caution">
    <text evidence="1">The sequence shown here is derived from an EMBL/GenBank/DDBJ whole genome shotgun (WGS) entry which is preliminary data.</text>
</comment>
<dbReference type="Proteomes" id="UP000439917">
    <property type="component" value="Unassembled WGS sequence"/>
</dbReference>
<evidence type="ECO:0000313" key="1">
    <source>
        <dbReference type="EMBL" id="KAB0875107.1"/>
    </source>
</evidence>
<dbReference type="AlphaFoldDB" id="A0AAN5WZX0"/>
<proteinExistence type="predicted"/>
<reference evidence="1 2" key="1">
    <citation type="submission" date="2019-09" db="EMBL/GenBank/DDBJ databases">
        <title>Prevalence, distribution, and phylogeny of type two toxin-antitoxin genes possessed by Cronobacter species where C. sakazakii homologs follow sequence type lineages.</title>
        <authorList>
            <person name="Finkelstein S."/>
            <person name="Negrete F."/>
            <person name="Jang H."/>
            <person name="Gopinath G.R."/>
            <person name="Tall B.D."/>
        </authorList>
    </citation>
    <scope>NUCLEOTIDE SEQUENCE [LARGE SCALE GENOMIC DNA]</scope>
    <source>
        <strain evidence="1 2">MOD1_Comp4</strain>
    </source>
</reference>
<dbReference type="EMBL" id="WAGF01000026">
    <property type="protein sequence ID" value="KAB0875107.1"/>
    <property type="molecule type" value="Genomic_DNA"/>
</dbReference>
<organism evidence="1 2">
    <name type="scientific">Cronobacter sakazakii</name>
    <name type="common">Enterobacter sakazakii</name>
    <dbReference type="NCBI Taxonomy" id="28141"/>
    <lineage>
        <taxon>Bacteria</taxon>
        <taxon>Pseudomonadati</taxon>
        <taxon>Pseudomonadota</taxon>
        <taxon>Gammaproteobacteria</taxon>
        <taxon>Enterobacterales</taxon>
        <taxon>Enterobacteriaceae</taxon>
        <taxon>Cronobacter</taxon>
    </lineage>
</organism>
<accession>A0AAN5WZX0</accession>
<dbReference type="RefSeq" id="WP_146091961.1">
    <property type="nucleotide sequence ID" value="NZ_JAVSDN010000008.1"/>
</dbReference>
<protein>
    <submittedName>
        <fullName evidence="1">Uncharacterized protein</fullName>
    </submittedName>
</protein>
<evidence type="ECO:0000313" key="2">
    <source>
        <dbReference type="Proteomes" id="UP000439917"/>
    </source>
</evidence>